<evidence type="ECO:0000313" key="1">
    <source>
        <dbReference type="EMBL" id="GFN97993.1"/>
    </source>
</evidence>
<accession>A0AAV3ZRP0</accession>
<dbReference type="InterPro" id="IPR011042">
    <property type="entry name" value="6-blade_b-propeller_TolB-like"/>
</dbReference>
<proteinExistence type="predicted"/>
<dbReference type="Gene3D" id="2.120.10.30">
    <property type="entry name" value="TolB, C-terminal domain"/>
    <property type="match status" value="1"/>
</dbReference>
<dbReference type="AlphaFoldDB" id="A0AAV3ZRP0"/>
<gene>
    <name evidence="1" type="ORF">PoB_002449900</name>
</gene>
<keyword evidence="2" id="KW-1185">Reference proteome</keyword>
<dbReference type="EMBL" id="BLXT01002831">
    <property type="protein sequence ID" value="GFN97993.1"/>
    <property type="molecule type" value="Genomic_DNA"/>
</dbReference>
<organism evidence="1 2">
    <name type="scientific">Plakobranchus ocellatus</name>
    <dbReference type="NCBI Taxonomy" id="259542"/>
    <lineage>
        <taxon>Eukaryota</taxon>
        <taxon>Metazoa</taxon>
        <taxon>Spiralia</taxon>
        <taxon>Lophotrochozoa</taxon>
        <taxon>Mollusca</taxon>
        <taxon>Gastropoda</taxon>
        <taxon>Heterobranchia</taxon>
        <taxon>Euthyneura</taxon>
        <taxon>Panpulmonata</taxon>
        <taxon>Sacoglossa</taxon>
        <taxon>Placobranchoidea</taxon>
        <taxon>Plakobranchidae</taxon>
        <taxon>Plakobranchus</taxon>
    </lineage>
</organism>
<name>A0AAV3ZRP0_9GAST</name>
<evidence type="ECO:0000313" key="2">
    <source>
        <dbReference type="Proteomes" id="UP000735302"/>
    </source>
</evidence>
<evidence type="ECO:0008006" key="3">
    <source>
        <dbReference type="Google" id="ProtNLM"/>
    </source>
</evidence>
<protein>
    <recommendedName>
        <fullName evidence="3">NHL repeat protein</fullName>
    </recommendedName>
</protein>
<comment type="caution">
    <text evidence="1">The sequence shown here is derived from an EMBL/GenBank/DDBJ whole genome shotgun (WGS) entry which is preliminary data.</text>
</comment>
<dbReference type="Proteomes" id="UP000735302">
    <property type="component" value="Unassembled WGS sequence"/>
</dbReference>
<sequence>MSQQSPLRKEQLLDVLKDNFVVSINTYVSATKAAMRAEKPETAAEIFQSAVGFLSQEIPDPTSATTAAVTPPLTAASAASISRPLKDVRQRNNFSAASAADQNPPNIDVKLLPGGRLVLADFNNVCIKLFNTQGQHLHTLKCEINPFRLALIDSSETSSCFTLAVTLNLIRCIDILEVVNNQMMVKRTLQTSRQYCAVAAVNKTTLAMGYVSDPGIDLIDMAGQVLRQICSSVRPRYMDVTEDGEMICSTNNNRIARVQVDSGTVDFNQSVPQIPCPHGVAIASDGSVLVTGGSNKTLHMLSSRGSLIKQLWSVPSGRDQQGELWSVSMDVNICVCITLNGSVYLLDCVY</sequence>
<dbReference type="SUPFAM" id="SSF63829">
    <property type="entry name" value="Calcium-dependent phosphotriesterase"/>
    <property type="match status" value="1"/>
</dbReference>
<reference evidence="1 2" key="1">
    <citation type="journal article" date="2021" name="Elife">
        <title>Chloroplast acquisition without the gene transfer in kleptoplastic sea slugs, Plakobranchus ocellatus.</title>
        <authorList>
            <person name="Maeda T."/>
            <person name="Takahashi S."/>
            <person name="Yoshida T."/>
            <person name="Shimamura S."/>
            <person name="Takaki Y."/>
            <person name="Nagai Y."/>
            <person name="Toyoda A."/>
            <person name="Suzuki Y."/>
            <person name="Arimoto A."/>
            <person name="Ishii H."/>
            <person name="Satoh N."/>
            <person name="Nishiyama T."/>
            <person name="Hasebe M."/>
            <person name="Maruyama T."/>
            <person name="Minagawa J."/>
            <person name="Obokata J."/>
            <person name="Shigenobu S."/>
        </authorList>
    </citation>
    <scope>NUCLEOTIDE SEQUENCE [LARGE SCALE GENOMIC DNA]</scope>
</reference>